<gene>
    <name evidence="2" type="ORF">ILEXP_LOCUS1789</name>
</gene>
<sequence length="150" mass="16265">FKKRSNFKRTTECKVMANTPPMPAPTINKVPSAPRQQPTPNNVARGAQCPPVAPTTILPLLATSSALAGAPIVNVLARAPVHPVPMLACQLVRLVAPLWHLPFPPCRDTDLTCIEHPRLQRVPYSSRNTMCPWRPTSPPFGKSGAHASRA</sequence>
<proteinExistence type="predicted"/>
<name>A0ABC8QQN6_9AQUA</name>
<organism evidence="2 3">
    <name type="scientific">Ilex paraguariensis</name>
    <name type="common">yerba mate</name>
    <dbReference type="NCBI Taxonomy" id="185542"/>
    <lineage>
        <taxon>Eukaryota</taxon>
        <taxon>Viridiplantae</taxon>
        <taxon>Streptophyta</taxon>
        <taxon>Embryophyta</taxon>
        <taxon>Tracheophyta</taxon>
        <taxon>Spermatophyta</taxon>
        <taxon>Magnoliopsida</taxon>
        <taxon>eudicotyledons</taxon>
        <taxon>Gunneridae</taxon>
        <taxon>Pentapetalae</taxon>
        <taxon>asterids</taxon>
        <taxon>campanulids</taxon>
        <taxon>Aquifoliales</taxon>
        <taxon>Aquifoliaceae</taxon>
        <taxon>Ilex</taxon>
    </lineage>
</organism>
<feature type="region of interest" description="Disordered" evidence="1">
    <location>
        <begin position="16"/>
        <end position="48"/>
    </location>
</feature>
<keyword evidence="3" id="KW-1185">Reference proteome</keyword>
<protein>
    <submittedName>
        <fullName evidence="2">Uncharacterized protein</fullName>
    </submittedName>
</protein>
<evidence type="ECO:0000313" key="3">
    <source>
        <dbReference type="Proteomes" id="UP001642360"/>
    </source>
</evidence>
<dbReference type="Proteomes" id="UP001642360">
    <property type="component" value="Unassembled WGS sequence"/>
</dbReference>
<reference evidence="2 3" key="1">
    <citation type="submission" date="2024-02" db="EMBL/GenBank/DDBJ databases">
        <authorList>
            <person name="Vignale AGUSTIN F."/>
            <person name="Sosa J E."/>
            <person name="Modenutti C."/>
        </authorList>
    </citation>
    <scope>NUCLEOTIDE SEQUENCE [LARGE SCALE GENOMIC DNA]</scope>
</reference>
<accession>A0ABC8QQN6</accession>
<comment type="caution">
    <text evidence="2">The sequence shown here is derived from an EMBL/GenBank/DDBJ whole genome shotgun (WGS) entry which is preliminary data.</text>
</comment>
<feature type="non-terminal residue" evidence="2">
    <location>
        <position position="1"/>
    </location>
</feature>
<evidence type="ECO:0000256" key="1">
    <source>
        <dbReference type="SAM" id="MobiDB-lite"/>
    </source>
</evidence>
<dbReference type="AlphaFoldDB" id="A0ABC8QQN6"/>
<evidence type="ECO:0000313" key="2">
    <source>
        <dbReference type="EMBL" id="CAK9134858.1"/>
    </source>
</evidence>
<dbReference type="EMBL" id="CAUOFW020000669">
    <property type="protein sequence ID" value="CAK9134858.1"/>
    <property type="molecule type" value="Genomic_DNA"/>
</dbReference>